<dbReference type="AlphaFoldDB" id="A0A5M3MSF3"/>
<dbReference type="InterPro" id="IPR036249">
    <property type="entry name" value="Thioredoxin-like_sf"/>
</dbReference>
<dbReference type="SUPFAM" id="SSF52833">
    <property type="entry name" value="Thioredoxin-like"/>
    <property type="match status" value="1"/>
</dbReference>
<proteinExistence type="predicted"/>
<dbReference type="CDD" id="cd02989">
    <property type="entry name" value="Phd_like_TxnDC9"/>
    <property type="match status" value="1"/>
</dbReference>
<dbReference type="RefSeq" id="XP_007767327.1">
    <property type="nucleotide sequence ID" value="XM_007769137.1"/>
</dbReference>
<comment type="caution">
    <text evidence="1">The sequence shown here is derived from an EMBL/GenBank/DDBJ whole genome shotgun (WGS) entry which is preliminary data.</text>
</comment>
<dbReference type="Gene3D" id="3.40.30.10">
    <property type="entry name" value="Glutaredoxin"/>
    <property type="match status" value="1"/>
</dbReference>
<gene>
    <name evidence="1" type="ORF">CONPUDRAFT_53748</name>
</gene>
<dbReference type="GeneID" id="19207602"/>
<evidence type="ECO:0000313" key="1">
    <source>
        <dbReference type="EMBL" id="EIW82092.1"/>
    </source>
</evidence>
<dbReference type="KEGG" id="cput:CONPUDRAFT_53748"/>
<keyword evidence="2" id="KW-1185">Reference proteome</keyword>
<accession>A0A5M3MSF3</accession>
<dbReference type="EMBL" id="JH711577">
    <property type="protein sequence ID" value="EIW82092.1"/>
    <property type="molecule type" value="Genomic_DNA"/>
</dbReference>
<reference evidence="2" key="1">
    <citation type="journal article" date="2012" name="Science">
        <title>The Paleozoic origin of enzymatic lignin decomposition reconstructed from 31 fungal genomes.</title>
        <authorList>
            <person name="Floudas D."/>
            <person name="Binder M."/>
            <person name="Riley R."/>
            <person name="Barry K."/>
            <person name="Blanchette R.A."/>
            <person name="Henrissat B."/>
            <person name="Martinez A.T."/>
            <person name="Otillar R."/>
            <person name="Spatafora J.W."/>
            <person name="Yadav J.S."/>
            <person name="Aerts A."/>
            <person name="Benoit I."/>
            <person name="Boyd A."/>
            <person name="Carlson A."/>
            <person name="Copeland A."/>
            <person name="Coutinho P.M."/>
            <person name="de Vries R.P."/>
            <person name="Ferreira P."/>
            <person name="Findley K."/>
            <person name="Foster B."/>
            <person name="Gaskell J."/>
            <person name="Glotzer D."/>
            <person name="Gorecki P."/>
            <person name="Heitman J."/>
            <person name="Hesse C."/>
            <person name="Hori C."/>
            <person name="Igarashi K."/>
            <person name="Jurgens J.A."/>
            <person name="Kallen N."/>
            <person name="Kersten P."/>
            <person name="Kohler A."/>
            <person name="Kuees U."/>
            <person name="Kumar T.K.A."/>
            <person name="Kuo A."/>
            <person name="LaButti K."/>
            <person name="Larrondo L.F."/>
            <person name="Lindquist E."/>
            <person name="Ling A."/>
            <person name="Lombard V."/>
            <person name="Lucas S."/>
            <person name="Lundell T."/>
            <person name="Martin R."/>
            <person name="McLaughlin D.J."/>
            <person name="Morgenstern I."/>
            <person name="Morin E."/>
            <person name="Murat C."/>
            <person name="Nagy L.G."/>
            <person name="Nolan M."/>
            <person name="Ohm R.A."/>
            <person name="Patyshakuliyeva A."/>
            <person name="Rokas A."/>
            <person name="Ruiz-Duenas F.J."/>
            <person name="Sabat G."/>
            <person name="Salamov A."/>
            <person name="Samejima M."/>
            <person name="Schmutz J."/>
            <person name="Slot J.C."/>
            <person name="St John F."/>
            <person name="Stenlid J."/>
            <person name="Sun H."/>
            <person name="Sun S."/>
            <person name="Syed K."/>
            <person name="Tsang A."/>
            <person name="Wiebenga A."/>
            <person name="Young D."/>
            <person name="Pisabarro A."/>
            <person name="Eastwood D.C."/>
            <person name="Martin F."/>
            <person name="Cullen D."/>
            <person name="Grigoriev I.V."/>
            <person name="Hibbett D.S."/>
        </authorList>
    </citation>
    <scope>NUCLEOTIDE SEQUENCE [LARGE SCALE GENOMIC DNA]</scope>
    <source>
        <strain evidence="2">RWD-64-598 SS2</strain>
    </source>
</reference>
<dbReference type="OMA" id="CVIAFID"/>
<feature type="non-terminal residue" evidence="1">
    <location>
        <position position="1"/>
    </location>
</feature>
<sequence>VSSQAKAENLASRIVQSVRDEEDDDAIFAELEAEIENDDDPGVREKGYAYVKKELEKVKEMQQSAHGRYVEITNEKEVIQISANEPRCVIHFYHSNFRRCEIMDKHLAKLAPKYFNTRFIRVFVENVPFLVERLGIKVLPCVMCFIDGVSKDKLVGFEELGNVDAFETAALELRLSNSGTSSSNWSLVTLINCQRCLEKGESIRVQYHI</sequence>
<protein>
    <submittedName>
        <fullName evidence="1">Thioredoxin-like protein</fullName>
    </submittedName>
</protein>
<organism evidence="1 2">
    <name type="scientific">Coniophora puteana (strain RWD-64-598)</name>
    <name type="common">Brown rot fungus</name>
    <dbReference type="NCBI Taxonomy" id="741705"/>
    <lineage>
        <taxon>Eukaryota</taxon>
        <taxon>Fungi</taxon>
        <taxon>Dikarya</taxon>
        <taxon>Basidiomycota</taxon>
        <taxon>Agaricomycotina</taxon>
        <taxon>Agaricomycetes</taxon>
        <taxon>Agaricomycetidae</taxon>
        <taxon>Boletales</taxon>
        <taxon>Coniophorineae</taxon>
        <taxon>Coniophoraceae</taxon>
        <taxon>Coniophora</taxon>
    </lineage>
</organism>
<dbReference type="OrthoDB" id="10257948at2759"/>
<dbReference type="Proteomes" id="UP000053558">
    <property type="component" value="Unassembled WGS sequence"/>
</dbReference>
<evidence type="ECO:0000313" key="2">
    <source>
        <dbReference type="Proteomes" id="UP000053558"/>
    </source>
</evidence>
<dbReference type="PANTHER" id="PTHR21148">
    <property type="entry name" value="THIOREDOXIN DOMAIN-CONTAINING PROTEIN 9"/>
    <property type="match status" value="1"/>
</dbReference>
<name>A0A5M3MSF3_CONPW</name>